<evidence type="ECO:0000313" key="2">
    <source>
        <dbReference type="Proteomes" id="UP000000321"/>
    </source>
</evidence>
<evidence type="ECO:0000313" key="1">
    <source>
        <dbReference type="EMBL" id="EAS48295.1"/>
    </source>
</evidence>
<dbReference type="RefSeq" id="WP_009207854.1">
    <property type="nucleotide sequence ID" value="NZ_AAPJ01000014.1"/>
</dbReference>
<gene>
    <name evidence="1" type="ORF">SI859A1_03677</name>
</gene>
<dbReference type="EMBL" id="AAPJ01000014">
    <property type="protein sequence ID" value="EAS48295.1"/>
    <property type="molecule type" value="Genomic_DNA"/>
</dbReference>
<comment type="caution">
    <text evidence="1">The sequence shown here is derived from an EMBL/GenBank/DDBJ whole genome shotgun (WGS) entry which is preliminary data.</text>
</comment>
<dbReference type="Proteomes" id="UP000000321">
    <property type="component" value="Unassembled WGS sequence"/>
</dbReference>
<sequence length="122" mass="13550">MIVFADGTLGQLRSIGGTIKAVWRRKLRETAPAKSYARPIEQTFVPAIVELPAIEKKPRAKRKRSHSPGKVIPTVELEIDGVAVKIAKGADARTIAAVIDALSRRVHTREDDRVPLRHEVER</sequence>
<keyword evidence="2" id="KW-1185">Reference proteome</keyword>
<accession>Q1YDG6</accession>
<name>Q1YDG6_AURMS</name>
<protein>
    <submittedName>
        <fullName evidence="1">Uncharacterized protein</fullName>
    </submittedName>
</protein>
<dbReference type="AlphaFoldDB" id="Q1YDG6"/>
<proteinExistence type="predicted"/>
<reference evidence="1 2" key="1">
    <citation type="journal article" date="2008" name="Appl. Environ. Microbiol.">
        <title>Genomic insights into Mn(II) oxidation by the marine alphaproteobacterium Aurantimonas sp. strain SI85-9A1.</title>
        <authorList>
            <person name="Dick G.J."/>
            <person name="Podell S."/>
            <person name="Johnson H.A."/>
            <person name="Rivera-Espinoza Y."/>
            <person name="Bernier-Latmani R."/>
            <person name="McCarthy J.K."/>
            <person name="Torpey J.W."/>
            <person name="Clement B.G."/>
            <person name="Gaasterland T."/>
            <person name="Tebo B.M."/>
        </authorList>
    </citation>
    <scope>NUCLEOTIDE SEQUENCE [LARGE SCALE GENOMIC DNA]</scope>
    <source>
        <strain evidence="1 2">SI85-9A1</strain>
    </source>
</reference>
<organism evidence="1 2">
    <name type="scientific">Aurantimonas manganoxydans (strain ATCC BAA-1229 / DSM 21871 / SI85-9A1)</name>
    <dbReference type="NCBI Taxonomy" id="287752"/>
    <lineage>
        <taxon>Bacteria</taxon>
        <taxon>Pseudomonadati</taxon>
        <taxon>Pseudomonadota</taxon>
        <taxon>Alphaproteobacteria</taxon>
        <taxon>Hyphomicrobiales</taxon>
        <taxon>Aurantimonadaceae</taxon>
        <taxon>Aurantimonas</taxon>
    </lineage>
</organism>
<dbReference type="HOGENOM" id="CLU_2024086_0_0_5"/>